<protein>
    <submittedName>
        <fullName evidence="1">Family III metal-dependent polyol dehydrogenase</fullName>
    </submittedName>
</protein>
<sequence length="60" mass="6987">MKNFSFYSPTKIEFGIDKQADILDRLNLINIFKLFTSDSPHSSYICEDYENIGVVCGYRE</sequence>
<dbReference type="RefSeq" id="WP_078424788.1">
    <property type="nucleotide sequence ID" value="NZ_CP017258.1"/>
</dbReference>
<keyword evidence="2" id="KW-1185">Reference proteome</keyword>
<organism evidence="1 2">
    <name type="scientific">Campylobacter pinnipediorum subsp. caledonicus</name>
    <dbReference type="NCBI Taxonomy" id="1874362"/>
    <lineage>
        <taxon>Bacteria</taxon>
        <taxon>Pseudomonadati</taxon>
        <taxon>Campylobacterota</taxon>
        <taxon>Epsilonproteobacteria</taxon>
        <taxon>Campylobacterales</taxon>
        <taxon>Campylobacteraceae</taxon>
        <taxon>Campylobacter</taxon>
    </lineage>
</organism>
<dbReference type="Proteomes" id="UP000190868">
    <property type="component" value="Chromosome"/>
</dbReference>
<evidence type="ECO:0000313" key="1">
    <source>
        <dbReference type="EMBL" id="AQW88365.1"/>
    </source>
</evidence>
<dbReference type="AlphaFoldDB" id="A0A1S6U9K5"/>
<name>A0A1S6U9K5_9BACT</name>
<evidence type="ECO:0000313" key="2">
    <source>
        <dbReference type="Proteomes" id="UP000190868"/>
    </source>
</evidence>
<accession>A0A1S6U9K5</accession>
<reference evidence="2" key="1">
    <citation type="submission" date="2016-09" db="EMBL/GenBank/DDBJ databases">
        <title>Comparative genomics of the Campylobacter concisus group.</title>
        <authorList>
            <person name="Miller W.G."/>
            <person name="Yee E."/>
            <person name="Chapman M.H."/>
            <person name="Huynh S."/>
            <person name="Bono J.L."/>
            <person name="On S.L.W."/>
            <person name="StLeger J."/>
            <person name="Foster G."/>
            <person name="Parker C.T."/>
        </authorList>
    </citation>
    <scope>NUCLEOTIDE SEQUENCE [LARGE SCALE GENOMIC DNA]</scope>
    <source>
        <strain evidence="2">RM18021</strain>
    </source>
</reference>
<proteinExistence type="predicted"/>
<gene>
    <name evidence="1" type="ORF">CPIN18021_1582</name>
</gene>
<dbReference type="EMBL" id="CP017258">
    <property type="protein sequence ID" value="AQW88365.1"/>
    <property type="molecule type" value="Genomic_DNA"/>
</dbReference>